<dbReference type="FunFam" id="3.20.20.70:FF:000096">
    <property type="entry name" value="Thiamine-phosphate synthase"/>
    <property type="match status" value="1"/>
</dbReference>
<evidence type="ECO:0000256" key="8">
    <source>
        <dbReference type="ARBA" id="ARBA00047883"/>
    </source>
</evidence>
<feature type="binding site" evidence="9">
    <location>
        <position position="114"/>
    </location>
    <ligand>
        <name>4-amino-2-methyl-5-(diphosphooxymethyl)pyrimidine</name>
        <dbReference type="ChEBI" id="CHEBI:57841"/>
    </ligand>
</feature>
<evidence type="ECO:0000256" key="7">
    <source>
        <dbReference type="ARBA" id="ARBA00047851"/>
    </source>
</evidence>
<accession>A0A845L5Q3</accession>
<feature type="binding site" evidence="9">
    <location>
        <position position="76"/>
    </location>
    <ligand>
        <name>Mg(2+)</name>
        <dbReference type="ChEBI" id="CHEBI:18420"/>
    </ligand>
</feature>
<protein>
    <recommendedName>
        <fullName evidence="9">Thiamine-phosphate synthase</fullName>
        <shortName evidence="9">TP synthase</shortName>
        <shortName evidence="9">TPS</shortName>
        <ecNumber evidence="9">2.5.1.3</ecNumber>
    </recommendedName>
    <alternativeName>
        <fullName evidence="9">Thiamine-phosphate pyrophosphorylase</fullName>
        <shortName evidence="9">TMP pyrophosphorylase</shortName>
        <shortName evidence="9">TMP-PPase</shortName>
    </alternativeName>
</protein>
<keyword evidence="3 9" id="KW-0479">Metal-binding</keyword>
<feature type="domain" description="Thiamine phosphate synthase/TenI" evidence="12">
    <location>
        <begin position="13"/>
        <end position="193"/>
    </location>
</feature>
<evidence type="ECO:0000256" key="10">
    <source>
        <dbReference type="RuleBase" id="RU003826"/>
    </source>
</evidence>
<feature type="binding site" evidence="9">
    <location>
        <position position="75"/>
    </location>
    <ligand>
        <name>4-amino-2-methyl-5-(diphosphooxymethyl)pyrimidine</name>
        <dbReference type="ChEBI" id="CHEBI:57841"/>
    </ligand>
</feature>
<comment type="pathway">
    <text evidence="1 9 11">Cofactor biosynthesis; thiamine diphosphate biosynthesis; thiamine phosphate from 4-amino-2-methyl-5-diphosphomethylpyrimidine and 4-methyl-5-(2-phosphoethyl)-thiazole: step 1/1.</text>
</comment>
<evidence type="ECO:0000256" key="11">
    <source>
        <dbReference type="RuleBase" id="RU004253"/>
    </source>
</evidence>
<evidence type="ECO:0000313" key="13">
    <source>
        <dbReference type="EMBL" id="MZP30385.1"/>
    </source>
</evidence>
<name>A0A845L5Q3_9FIRM</name>
<dbReference type="GO" id="GO:0000287">
    <property type="term" value="F:magnesium ion binding"/>
    <property type="evidence" value="ECO:0007669"/>
    <property type="project" value="UniProtKB-UniRule"/>
</dbReference>
<sequence length="220" mass="22813">MFHSVFHKDVPWVYLVTDRRACGGRSFFHQVEAALRGGVNLVQYREKAAGTRQMVEEARALRDLCRRYGALFVINDRLDVALAVNAPAVHLGQEDMPLAEARRILGPDVCIGISASSVEEAVAAEQAGADYIGASAVFTTPTKAEAPGIGLKGMAAICRAVSIPVVGIGGLHAGNAASVVAAGGRGVAVVSAIMGADDPEQAARELAGEVARAYAASKGC</sequence>
<dbReference type="EMBL" id="WXEY01000012">
    <property type="protein sequence ID" value="MZP30385.1"/>
    <property type="molecule type" value="Genomic_DNA"/>
</dbReference>
<evidence type="ECO:0000256" key="6">
    <source>
        <dbReference type="ARBA" id="ARBA00047334"/>
    </source>
</evidence>
<dbReference type="AlphaFoldDB" id="A0A845L5Q3"/>
<feature type="binding site" evidence="9">
    <location>
        <position position="143"/>
    </location>
    <ligand>
        <name>4-amino-2-methyl-5-(diphosphooxymethyl)pyrimidine</name>
        <dbReference type="ChEBI" id="CHEBI:57841"/>
    </ligand>
</feature>
<comment type="catalytic activity">
    <reaction evidence="6 9 10">
        <text>4-methyl-5-(2-phosphooxyethyl)-thiazole + 4-amino-2-methyl-5-(diphosphooxymethyl)pyrimidine + H(+) = thiamine phosphate + diphosphate</text>
        <dbReference type="Rhea" id="RHEA:22328"/>
        <dbReference type="ChEBI" id="CHEBI:15378"/>
        <dbReference type="ChEBI" id="CHEBI:33019"/>
        <dbReference type="ChEBI" id="CHEBI:37575"/>
        <dbReference type="ChEBI" id="CHEBI:57841"/>
        <dbReference type="ChEBI" id="CHEBI:58296"/>
        <dbReference type="EC" id="2.5.1.3"/>
    </reaction>
</comment>
<evidence type="ECO:0000259" key="12">
    <source>
        <dbReference type="Pfam" id="PF02581"/>
    </source>
</evidence>
<organism evidence="13 14">
    <name type="scientific">Heliomicrobium undosum</name>
    <dbReference type="NCBI Taxonomy" id="121734"/>
    <lineage>
        <taxon>Bacteria</taxon>
        <taxon>Bacillati</taxon>
        <taxon>Bacillota</taxon>
        <taxon>Clostridia</taxon>
        <taxon>Eubacteriales</taxon>
        <taxon>Heliobacteriaceae</taxon>
        <taxon>Heliomicrobium</taxon>
    </lineage>
</organism>
<evidence type="ECO:0000256" key="4">
    <source>
        <dbReference type="ARBA" id="ARBA00022842"/>
    </source>
</evidence>
<dbReference type="GO" id="GO:0009228">
    <property type="term" value="P:thiamine biosynthetic process"/>
    <property type="evidence" value="ECO:0007669"/>
    <property type="project" value="UniProtKB-KW"/>
</dbReference>
<dbReference type="UniPathway" id="UPA00060">
    <property type="reaction ID" value="UER00141"/>
</dbReference>
<keyword evidence="5 9" id="KW-0784">Thiamine biosynthesis</keyword>
<dbReference type="Pfam" id="PF02581">
    <property type="entry name" value="TMP-TENI"/>
    <property type="match status" value="1"/>
</dbReference>
<evidence type="ECO:0000256" key="2">
    <source>
        <dbReference type="ARBA" id="ARBA00022679"/>
    </source>
</evidence>
<dbReference type="InterPro" id="IPR013785">
    <property type="entry name" value="Aldolase_TIM"/>
</dbReference>
<evidence type="ECO:0000256" key="9">
    <source>
        <dbReference type="HAMAP-Rule" id="MF_00097"/>
    </source>
</evidence>
<comment type="function">
    <text evidence="9">Condenses 4-methyl-5-(beta-hydroxyethyl)thiazole monophosphate (THZ-P) and 2-methyl-4-amino-5-hydroxymethyl pyrimidine pyrophosphate (HMP-PP) to form thiamine monophosphate (TMP).</text>
</comment>
<dbReference type="CDD" id="cd00564">
    <property type="entry name" value="TMP_TenI"/>
    <property type="match status" value="1"/>
</dbReference>
<dbReference type="InterPro" id="IPR034291">
    <property type="entry name" value="TMP_synthase"/>
</dbReference>
<keyword evidence="4 9" id="KW-0460">Magnesium</keyword>
<comment type="cofactor">
    <cofactor evidence="9">
        <name>Mg(2+)</name>
        <dbReference type="ChEBI" id="CHEBI:18420"/>
    </cofactor>
    <text evidence="9">Binds 1 Mg(2+) ion per subunit.</text>
</comment>
<dbReference type="NCBIfam" id="TIGR00693">
    <property type="entry name" value="thiE"/>
    <property type="match status" value="1"/>
</dbReference>
<gene>
    <name evidence="9 13" type="primary">thiE</name>
    <name evidence="13" type="ORF">GTO91_11745</name>
</gene>
<dbReference type="GO" id="GO:0004789">
    <property type="term" value="F:thiamine-phosphate diphosphorylase activity"/>
    <property type="evidence" value="ECO:0007669"/>
    <property type="project" value="UniProtKB-UniRule"/>
</dbReference>
<feature type="binding site" evidence="9">
    <location>
        <position position="170"/>
    </location>
    <ligand>
        <name>2-[(2R,5Z)-2-carboxy-4-methylthiazol-5(2H)-ylidene]ethyl phosphate</name>
        <dbReference type="ChEBI" id="CHEBI:62899"/>
    </ligand>
</feature>
<keyword evidence="14" id="KW-1185">Reference proteome</keyword>
<dbReference type="PANTHER" id="PTHR20857:SF15">
    <property type="entry name" value="THIAMINE-PHOSPHATE SYNTHASE"/>
    <property type="match status" value="1"/>
</dbReference>
<dbReference type="OrthoDB" id="9812206at2"/>
<dbReference type="Proteomes" id="UP000463470">
    <property type="component" value="Unassembled WGS sequence"/>
</dbReference>
<dbReference type="GO" id="GO:0009229">
    <property type="term" value="P:thiamine diphosphate biosynthetic process"/>
    <property type="evidence" value="ECO:0007669"/>
    <property type="project" value="UniProtKB-UniRule"/>
</dbReference>
<comment type="similarity">
    <text evidence="9 10">Belongs to the thiamine-phosphate synthase family.</text>
</comment>
<dbReference type="InterPro" id="IPR036206">
    <property type="entry name" value="ThiamineP_synth_sf"/>
</dbReference>
<evidence type="ECO:0000256" key="1">
    <source>
        <dbReference type="ARBA" id="ARBA00005165"/>
    </source>
</evidence>
<comment type="caution">
    <text evidence="13">The sequence shown here is derived from an EMBL/GenBank/DDBJ whole genome shotgun (WGS) entry which is preliminary data.</text>
</comment>
<feature type="binding site" evidence="9">
    <location>
        <begin position="190"/>
        <end position="191"/>
    </location>
    <ligand>
        <name>2-[(2R,5Z)-2-carboxy-4-methylthiazol-5(2H)-ylidene]ethyl phosphate</name>
        <dbReference type="ChEBI" id="CHEBI:62899"/>
    </ligand>
</feature>
<comment type="catalytic activity">
    <reaction evidence="8 9 10">
        <text>2-[(2R,5Z)-2-carboxy-4-methylthiazol-5(2H)-ylidene]ethyl phosphate + 4-amino-2-methyl-5-(diphosphooxymethyl)pyrimidine + 2 H(+) = thiamine phosphate + CO2 + diphosphate</text>
        <dbReference type="Rhea" id="RHEA:47844"/>
        <dbReference type="ChEBI" id="CHEBI:15378"/>
        <dbReference type="ChEBI" id="CHEBI:16526"/>
        <dbReference type="ChEBI" id="CHEBI:33019"/>
        <dbReference type="ChEBI" id="CHEBI:37575"/>
        <dbReference type="ChEBI" id="CHEBI:57841"/>
        <dbReference type="ChEBI" id="CHEBI:62899"/>
        <dbReference type="EC" id="2.5.1.3"/>
    </reaction>
</comment>
<reference evidence="13 14" key="1">
    <citation type="submission" date="2020-01" db="EMBL/GenBank/DDBJ databases">
        <title>Whole-genome sequence of Heliobacterium undosum DSM 13378.</title>
        <authorList>
            <person name="Kyndt J.A."/>
            <person name="Meyer T.E."/>
        </authorList>
    </citation>
    <scope>NUCLEOTIDE SEQUENCE [LARGE SCALE GENOMIC DNA]</scope>
    <source>
        <strain evidence="13 14">DSM 13378</strain>
    </source>
</reference>
<feature type="binding site" evidence="9">
    <location>
        <begin position="43"/>
        <end position="47"/>
    </location>
    <ligand>
        <name>4-amino-2-methyl-5-(diphosphooxymethyl)pyrimidine</name>
        <dbReference type="ChEBI" id="CHEBI:57841"/>
    </ligand>
</feature>
<keyword evidence="2 9" id="KW-0808">Transferase</keyword>
<proteinExistence type="inferred from homology"/>
<dbReference type="EC" id="2.5.1.3" evidence="9"/>
<comment type="catalytic activity">
    <reaction evidence="7 9 10">
        <text>2-(2-carboxy-4-methylthiazol-5-yl)ethyl phosphate + 4-amino-2-methyl-5-(diphosphooxymethyl)pyrimidine + 2 H(+) = thiamine phosphate + CO2 + diphosphate</text>
        <dbReference type="Rhea" id="RHEA:47848"/>
        <dbReference type="ChEBI" id="CHEBI:15378"/>
        <dbReference type="ChEBI" id="CHEBI:16526"/>
        <dbReference type="ChEBI" id="CHEBI:33019"/>
        <dbReference type="ChEBI" id="CHEBI:37575"/>
        <dbReference type="ChEBI" id="CHEBI:57841"/>
        <dbReference type="ChEBI" id="CHEBI:62890"/>
        <dbReference type="EC" id="2.5.1.3"/>
    </reaction>
</comment>
<dbReference type="SUPFAM" id="SSF51391">
    <property type="entry name" value="Thiamin phosphate synthase"/>
    <property type="match status" value="1"/>
</dbReference>
<feature type="binding site" evidence="9">
    <location>
        <position position="95"/>
    </location>
    <ligand>
        <name>Mg(2+)</name>
        <dbReference type="ChEBI" id="CHEBI:18420"/>
    </ligand>
</feature>
<dbReference type="InterPro" id="IPR022998">
    <property type="entry name" value="ThiamineP_synth_TenI"/>
</dbReference>
<dbReference type="PANTHER" id="PTHR20857">
    <property type="entry name" value="THIAMINE-PHOSPHATE PYROPHOSPHORYLASE"/>
    <property type="match status" value="1"/>
</dbReference>
<dbReference type="RefSeq" id="WP_161258903.1">
    <property type="nucleotide sequence ID" value="NZ_WXEY01000012.1"/>
</dbReference>
<dbReference type="HAMAP" id="MF_00097">
    <property type="entry name" value="TMP_synthase"/>
    <property type="match status" value="1"/>
</dbReference>
<evidence type="ECO:0000256" key="5">
    <source>
        <dbReference type="ARBA" id="ARBA00022977"/>
    </source>
</evidence>
<evidence type="ECO:0000313" key="14">
    <source>
        <dbReference type="Proteomes" id="UP000463470"/>
    </source>
</evidence>
<dbReference type="GO" id="GO:0005737">
    <property type="term" value="C:cytoplasm"/>
    <property type="evidence" value="ECO:0007669"/>
    <property type="project" value="TreeGrafter"/>
</dbReference>
<dbReference type="Gene3D" id="3.20.20.70">
    <property type="entry name" value="Aldolase class I"/>
    <property type="match status" value="1"/>
</dbReference>
<evidence type="ECO:0000256" key="3">
    <source>
        <dbReference type="ARBA" id="ARBA00022723"/>
    </source>
</evidence>
<feature type="binding site" evidence="9">
    <location>
        <begin position="140"/>
        <end position="142"/>
    </location>
    <ligand>
        <name>2-[(2R,5Z)-2-carboxy-4-methylthiazol-5(2H)-ylidene]ethyl phosphate</name>
        <dbReference type="ChEBI" id="CHEBI:62899"/>
    </ligand>
</feature>